<accession>A0ABD1JIH8</accession>
<dbReference type="InterPro" id="IPR040676">
    <property type="entry name" value="DUF5641"/>
</dbReference>
<keyword evidence="4" id="KW-1185">Reference proteome</keyword>
<protein>
    <recommendedName>
        <fullName evidence="2">Integrase catalytic domain-containing protein</fullName>
    </recommendedName>
</protein>
<feature type="compositionally biased region" description="Basic and acidic residues" evidence="1">
    <location>
        <begin position="503"/>
        <end position="519"/>
    </location>
</feature>
<proteinExistence type="predicted"/>
<feature type="domain" description="Integrase catalytic" evidence="2">
    <location>
        <begin position="1676"/>
        <end position="1869"/>
    </location>
</feature>
<dbReference type="PANTHER" id="PTHR47331">
    <property type="entry name" value="PHD-TYPE DOMAIN-CONTAINING PROTEIN"/>
    <property type="match status" value="1"/>
</dbReference>
<dbReference type="InterPro" id="IPR043502">
    <property type="entry name" value="DNA/RNA_pol_sf"/>
</dbReference>
<reference evidence="3 4" key="1">
    <citation type="submission" date="2024-09" db="EMBL/GenBank/DDBJ databases">
        <title>A chromosome-level genome assembly of Gray's grenadier anchovy, Coilia grayii.</title>
        <authorList>
            <person name="Fu Z."/>
        </authorList>
    </citation>
    <scope>NUCLEOTIDE SEQUENCE [LARGE SCALE GENOMIC DNA]</scope>
    <source>
        <strain evidence="3">G4</strain>
        <tissue evidence="3">Muscle</tissue>
    </source>
</reference>
<dbReference type="Pfam" id="PF05380">
    <property type="entry name" value="Peptidase_A17"/>
    <property type="match status" value="1"/>
</dbReference>
<dbReference type="Proteomes" id="UP001591681">
    <property type="component" value="Unassembled WGS sequence"/>
</dbReference>
<dbReference type="Pfam" id="PF18701">
    <property type="entry name" value="DUF5641"/>
    <property type="match status" value="1"/>
</dbReference>
<dbReference type="GO" id="GO:0006259">
    <property type="term" value="P:DNA metabolic process"/>
    <property type="evidence" value="ECO:0007669"/>
    <property type="project" value="UniProtKB-ARBA"/>
</dbReference>
<dbReference type="InterPro" id="IPR001584">
    <property type="entry name" value="Integrase_cat-core"/>
</dbReference>
<evidence type="ECO:0000256" key="1">
    <source>
        <dbReference type="SAM" id="MobiDB-lite"/>
    </source>
</evidence>
<dbReference type="InterPro" id="IPR012337">
    <property type="entry name" value="RNaseH-like_sf"/>
</dbReference>
<name>A0ABD1JIH8_9TELE</name>
<feature type="region of interest" description="Disordered" evidence="1">
    <location>
        <begin position="186"/>
        <end position="286"/>
    </location>
</feature>
<dbReference type="SUPFAM" id="SSF56672">
    <property type="entry name" value="DNA/RNA polymerases"/>
    <property type="match status" value="1"/>
</dbReference>
<dbReference type="SUPFAM" id="SSF53098">
    <property type="entry name" value="Ribonuclease H-like"/>
    <property type="match status" value="1"/>
</dbReference>
<evidence type="ECO:0000313" key="4">
    <source>
        <dbReference type="Proteomes" id="UP001591681"/>
    </source>
</evidence>
<dbReference type="InterPro" id="IPR036397">
    <property type="entry name" value="RNaseH_sf"/>
</dbReference>
<feature type="region of interest" description="Disordered" evidence="1">
    <location>
        <begin position="503"/>
        <end position="535"/>
    </location>
</feature>
<dbReference type="InterPro" id="IPR008042">
    <property type="entry name" value="Retrotrans_Pao"/>
</dbReference>
<sequence>MDRTNASVRSADSHMSSASCKVALAAATARARAQAAHARAAYSRKEIELKMEKARLDATLIALEREREAEAAMAEAAVMEAAAVGFEDECRSRGPELPPRQSAQQRTEEYVERHSHLSSSSHLLEDLRSCEEQMALNPSVYVSICGDKEGDLPTPDHNQKCDHFTDGNPHVGDVHANTQMCTEPLSVQPYTGLPTHTSRRADHSPLRSGLPAHTSRRADHSPLRSGLPTHTSRRADHSPLRSGLPTHTSRHADYSHLRPGMPVYTPRHNDHSPTTSTAAHRPSDTATSDLARYLARSQLVSSGLTRFDDKPENYLSWKSTFLSTIDSLDLTAGEEMDLLIRWLGPESAAHARRIRSVNVRDQAAGLWLVWERLEEMYGSPEAIEGALFTKLEQFPKISNKEHRKLRELSDLLLEIHSAKHEGYLPGLSYLDTARGINPIVEKLPYTLQDKWVMEGSRYKQEFRVPYPPFEFFLQFVHRQAKARNDPSFSLPLSSTAIRKDKLSESSRRTVSVHKTDVAHSDSTSTAEDPEKQCPVHQKPHSLQVCRGFREKLMDERKRILKENNICFKCCASNAHVARDCVAVVKCAECDSHRHPTALHPGPAPWVSKTSPPPSENGGESDEASETAVVSKCTAVCGEGFNGKSCSKICLVTVYPADRRDQGKRMYAMLDDQSNRSLARSEFFDIFNVGGPTYSYTLKTCSGVGDTSGRRATGFVIEPADGDISLTLPTLLECNMIPNNRDEIPTPAAAHSHPHLGAIANEIPEVDMNAEILLLLGRDMLRVHKVRKQINGPHDAPYAQKLDLGWVIVGNVCLGSTHRPPEITSMKTYILENGRPSHFPPCENHLKVKEKICPPNQPQPVSRVTYSDNLGLSVFQQTKDDHKRAASMEDLLFLETMENEFFQDSANSWVAPLPFRQPRMCLPNNRQYAMGRLKSLHRKLNKNPEMKSHFMSFMQKMLDSHHAELAPPTQDGKEYWYLPFFGVYHPQKPSQIRVVFDSSAQFEGKSLNNVLLSGPNMNNSLLGVLIRFRKNPVGFTADIQQMFHCFLVREDCRDVLRFLWHRDNDLSKEVVDYRMRVHVFGNSPSPAVAIYGLRRAARQGEELYGSDVRHLTDRDFYVDDVLKSVSTVEQAVDLLKRTQKMLAASNLRLHKVASNKADVMDAFPVEDRAKDIQDLDLFVDDLPDQRSLGVKWSLMSDHLTFHVPQNESPYTRRGVLSMVNSLFDPLGFLAPVTIQGRLLLRELSAQASDWDSPLPEEMREKWTEWRSSLSHLSSIHVPRTYFSTSHSEIQSIELCVFSDASVKAISAVAYLRVTSTKGTAELGFVMGKARLAPQPETTIPRLELCAAVMAVEIAEVISEEIDLPLNSVTFYTDSKVVLGYIFNQSRRFYVYVNNRVQRIRQSTTPEQWHYVPTDQNPADHGSRSVPASRLSNTSWLTGPLFLLNSKLPPEQCTEFDLLEPEKDAEIRPEVKTLATRVTEGFLDSKRWERFSTWRSLIHAVAKLRHIALCFAHSLNDGDCAGWHICKKALSSGPLEEAENLVIRSVQHEIYAEEFRCITAKCDLSKQSPLIKLNPTIDSSGLLRVGGRISQSGLQVKETNPIILPGSHHVTTLIVRHHHERVQHQGRHFTEGAVRESGLWIMGAKRCIGKILNKCVICRRLRGKIEVQQMSELPADRLQAGPPFSHVGMDMFGPWEVSTRRTRGGQANSKRWAILFTCLCTRAVHIEVVEEMSASSFINALRRFFALRGPAKQLRSDCGTNFVGACREMGISTTEQGKVQNYLREEKCSWIFNPPHSSHMGGVWERMIGVARRILDSVLLRAGQAHLTHETLSTFLAEVTAIINARPLIPVSSDPEHPHILSPSILLTQKPGALVPPLGSCSPREILKNQWKRVQLLADEFWNRWRKEYLGTLQSRHKWQHKRPDLKPGDVVLLKEKQARRNEWPMGVVIKTVPSQDGLIRKAEVKIVQQGTAKNYYRPISELVFLLSPE</sequence>
<dbReference type="PANTHER" id="PTHR47331:SF6">
    <property type="entry name" value="DOUBLECORTIN DOMAIN-CONTAINING PROTEIN"/>
    <property type="match status" value="1"/>
</dbReference>
<evidence type="ECO:0000313" key="3">
    <source>
        <dbReference type="EMBL" id="KAL2086977.1"/>
    </source>
</evidence>
<comment type="caution">
    <text evidence="3">The sequence shown here is derived from an EMBL/GenBank/DDBJ whole genome shotgun (WGS) entry which is preliminary data.</text>
</comment>
<dbReference type="PROSITE" id="PS50994">
    <property type="entry name" value="INTEGRASE"/>
    <property type="match status" value="1"/>
</dbReference>
<organism evidence="3 4">
    <name type="scientific">Coilia grayii</name>
    <name type="common">Gray's grenadier anchovy</name>
    <dbReference type="NCBI Taxonomy" id="363190"/>
    <lineage>
        <taxon>Eukaryota</taxon>
        <taxon>Metazoa</taxon>
        <taxon>Chordata</taxon>
        <taxon>Craniata</taxon>
        <taxon>Vertebrata</taxon>
        <taxon>Euteleostomi</taxon>
        <taxon>Actinopterygii</taxon>
        <taxon>Neopterygii</taxon>
        <taxon>Teleostei</taxon>
        <taxon>Clupei</taxon>
        <taxon>Clupeiformes</taxon>
        <taxon>Clupeoidei</taxon>
        <taxon>Engraulidae</taxon>
        <taxon>Coilinae</taxon>
        <taxon>Coilia</taxon>
    </lineage>
</organism>
<gene>
    <name evidence="3" type="ORF">ACEWY4_018036</name>
</gene>
<dbReference type="Gene3D" id="3.30.420.10">
    <property type="entry name" value="Ribonuclease H-like superfamily/Ribonuclease H"/>
    <property type="match status" value="1"/>
</dbReference>
<feature type="compositionally biased region" description="Polar residues" evidence="1">
    <location>
        <begin position="272"/>
        <end position="286"/>
    </location>
</feature>
<feature type="region of interest" description="Disordered" evidence="1">
    <location>
        <begin position="597"/>
        <end position="623"/>
    </location>
</feature>
<evidence type="ECO:0000259" key="2">
    <source>
        <dbReference type="PROSITE" id="PS50994"/>
    </source>
</evidence>
<dbReference type="CDD" id="cd01644">
    <property type="entry name" value="RT_pepA17"/>
    <property type="match status" value="1"/>
</dbReference>
<dbReference type="EMBL" id="JBHFQA010000015">
    <property type="protein sequence ID" value="KAL2086977.1"/>
    <property type="molecule type" value="Genomic_DNA"/>
</dbReference>